<dbReference type="VEuPathDB" id="VectorBase:ASIC022034"/>
<evidence type="ECO:0000256" key="1">
    <source>
        <dbReference type="SAM" id="MobiDB-lite"/>
    </source>
</evidence>
<evidence type="ECO:0000313" key="2">
    <source>
        <dbReference type="EMBL" id="KFB53797.1"/>
    </source>
</evidence>
<name>A0A084WUA3_ANOSI</name>
<evidence type="ECO:0000313" key="3">
    <source>
        <dbReference type="EnsemblMetazoa" id="ASIC022034-PA"/>
    </source>
</evidence>
<dbReference type="EMBL" id="ATLV01027025">
    <property type="status" value="NOT_ANNOTATED_CDS"/>
    <property type="molecule type" value="Genomic_DNA"/>
</dbReference>
<sequence length="77" mass="8390">MARNDGVASGASQRGEKPTRNDTLWMRNAPDGDGLAWRQLAIGYLPCCTEAELFLGPFLRQLAQEVIRIGGKGNDSQ</sequence>
<reference evidence="3" key="2">
    <citation type="submission" date="2020-05" db="UniProtKB">
        <authorList>
            <consortium name="EnsemblMetazoa"/>
        </authorList>
    </citation>
    <scope>IDENTIFICATION</scope>
</reference>
<proteinExistence type="predicted"/>
<reference evidence="2 4" key="1">
    <citation type="journal article" date="2014" name="BMC Genomics">
        <title>Genome sequence of Anopheles sinensis provides insight into genetics basis of mosquito competence for malaria parasites.</title>
        <authorList>
            <person name="Zhou D."/>
            <person name="Zhang D."/>
            <person name="Ding G."/>
            <person name="Shi L."/>
            <person name="Hou Q."/>
            <person name="Ye Y."/>
            <person name="Xu Y."/>
            <person name="Zhou H."/>
            <person name="Xiong C."/>
            <person name="Li S."/>
            <person name="Yu J."/>
            <person name="Hong S."/>
            <person name="Yu X."/>
            <person name="Zou P."/>
            <person name="Chen C."/>
            <person name="Chang X."/>
            <person name="Wang W."/>
            <person name="Lv Y."/>
            <person name="Sun Y."/>
            <person name="Ma L."/>
            <person name="Shen B."/>
            <person name="Zhu C."/>
        </authorList>
    </citation>
    <scope>NUCLEOTIDE SEQUENCE [LARGE SCALE GENOMIC DNA]</scope>
</reference>
<gene>
    <name evidence="2" type="ORF">ZHAS_00022034</name>
</gene>
<dbReference type="Proteomes" id="UP000030765">
    <property type="component" value="Unassembled WGS sequence"/>
</dbReference>
<dbReference type="EnsemblMetazoa" id="ASIC022034-RA">
    <property type="protein sequence ID" value="ASIC022034-PA"/>
    <property type="gene ID" value="ASIC022034"/>
</dbReference>
<protein>
    <submittedName>
        <fullName evidence="2 3">Uncharacterized protein</fullName>
    </submittedName>
</protein>
<organism evidence="2">
    <name type="scientific">Anopheles sinensis</name>
    <name type="common">Mosquito</name>
    <dbReference type="NCBI Taxonomy" id="74873"/>
    <lineage>
        <taxon>Eukaryota</taxon>
        <taxon>Metazoa</taxon>
        <taxon>Ecdysozoa</taxon>
        <taxon>Arthropoda</taxon>
        <taxon>Hexapoda</taxon>
        <taxon>Insecta</taxon>
        <taxon>Pterygota</taxon>
        <taxon>Neoptera</taxon>
        <taxon>Endopterygota</taxon>
        <taxon>Diptera</taxon>
        <taxon>Nematocera</taxon>
        <taxon>Culicoidea</taxon>
        <taxon>Culicidae</taxon>
        <taxon>Anophelinae</taxon>
        <taxon>Anopheles</taxon>
    </lineage>
</organism>
<feature type="region of interest" description="Disordered" evidence="1">
    <location>
        <begin position="1"/>
        <end position="26"/>
    </location>
</feature>
<accession>A0A084WUA3</accession>
<dbReference type="EMBL" id="KE525421">
    <property type="protein sequence ID" value="KFB53797.1"/>
    <property type="molecule type" value="Genomic_DNA"/>
</dbReference>
<keyword evidence="4" id="KW-1185">Reference proteome</keyword>
<dbReference type="AlphaFoldDB" id="A0A084WUA3"/>
<evidence type="ECO:0000313" key="4">
    <source>
        <dbReference type="Proteomes" id="UP000030765"/>
    </source>
</evidence>